<evidence type="ECO:0000313" key="1">
    <source>
        <dbReference type="EMBL" id="EHH01949.1"/>
    </source>
</evidence>
<evidence type="ECO:0000313" key="2">
    <source>
        <dbReference type="Proteomes" id="UP000003598"/>
    </source>
</evidence>
<dbReference type="EMBL" id="AFFY01000002">
    <property type="protein sequence ID" value="EHH01949.1"/>
    <property type="molecule type" value="Genomic_DNA"/>
</dbReference>
<sequence>MILLNHTVDVTGIFMANNIHIERQRYTLFIYGKRPGTKKRLNQQCKKNNQKKVINMRFISREFITL</sequence>
<name>G5SLD9_9BACT</name>
<proteinExistence type="predicted"/>
<protein>
    <submittedName>
        <fullName evidence="1">Uncharacterized protein</fullName>
    </submittedName>
</protein>
<gene>
    <name evidence="1" type="ORF">HMPREF9441_00158</name>
</gene>
<reference evidence="1 2" key="1">
    <citation type="submission" date="2011-03" db="EMBL/GenBank/DDBJ databases">
        <authorList>
            <person name="Weinstock G."/>
            <person name="Sodergren E."/>
            <person name="Clifton S."/>
            <person name="Fulton L."/>
            <person name="Fulton B."/>
            <person name="Courtney L."/>
            <person name="Fronick C."/>
            <person name="Harrison M."/>
            <person name="Strong C."/>
            <person name="Farmer C."/>
            <person name="Delahaunty K."/>
            <person name="Markovic C."/>
            <person name="Hall O."/>
            <person name="Minx P."/>
            <person name="Tomlinson C."/>
            <person name="Mitreva M."/>
            <person name="Hou S."/>
            <person name="Chen J."/>
            <person name="Wollam A."/>
            <person name="Pepin K.H."/>
            <person name="Johnson M."/>
            <person name="Bhonagiri V."/>
            <person name="Zhang X."/>
            <person name="Suruliraj S."/>
            <person name="Warren W."/>
            <person name="Chinwalla A."/>
            <person name="Mardis E.R."/>
            <person name="Wilson R.K."/>
        </authorList>
    </citation>
    <scope>NUCLEOTIDE SEQUENCE [LARGE SCALE GENOMIC DNA]</scope>
    <source>
        <strain evidence="1 2">YIT 11840</strain>
    </source>
</reference>
<dbReference type="STRING" id="762968.HMPREF9441_00158"/>
<comment type="caution">
    <text evidence="1">The sequence shown here is derived from an EMBL/GenBank/DDBJ whole genome shotgun (WGS) entry which is preliminary data.</text>
</comment>
<dbReference type="HOGENOM" id="CLU_2827222_0_0_10"/>
<keyword evidence="2" id="KW-1185">Reference proteome</keyword>
<organism evidence="1 2">
    <name type="scientific">Paraprevotella clara YIT 11840</name>
    <dbReference type="NCBI Taxonomy" id="762968"/>
    <lineage>
        <taxon>Bacteria</taxon>
        <taxon>Pseudomonadati</taxon>
        <taxon>Bacteroidota</taxon>
        <taxon>Bacteroidia</taxon>
        <taxon>Bacteroidales</taxon>
        <taxon>Prevotellaceae</taxon>
        <taxon>Paraprevotella</taxon>
    </lineage>
</organism>
<dbReference type="Proteomes" id="UP000003598">
    <property type="component" value="Unassembled WGS sequence"/>
</dbReference>
<dbReference type="AlphaFoldDB" id="G5SLD9"/>
<accession>G5SLD9</accession>